<evidence type="ECO:0000259" key="2">
    <source>
        <dbReference type="Pfam" id="PF13439"/>
    </source>
</evidence>
<protein>
    <submittedName>
        <fullName evidence="3">Glycosyltransferase family 4 protein</fullName>
        <ecNumber evidence="3">2.4.-.-</ecNumber>
    </submittedName>
</protein>
<dbReference type="CDD" id="cd03801">
    <property type="entry name" value="GT4_PimA-like"/>
    <property type="match status" value="1"/>
</dbReference>
<dbReference type="RefSeq" id="WP_377097511.1">
    <property type="nucleotide sequence ID" value="NZ_JBHTHU010000001.1"/>
</dbReference>
<evidence type="ECO:0000313" key="3">
    <source>
        <dbReference type="EMBL" id="MFD0749290.1"/>
    </source>
</evidence>
<keyword evidence="3" id="KW-0328">Glycosyltransferase</keyword>
<organism evidence="3 4">
    <name type="scientific">Mucilaginibacter calamicampi</name>
    <dbReference type="NCBI Taxonomy" id="1302352"/>
    <lineage>
        <taxon>Bacteria</taxon>
        <taxon>Pseudomonadati</taxon>
        <taxon>Bacteroidota</taxon>
        <taxon>Sphingobacteriia</taxon>
        <taxon>Sphingobacteriales</taxon>
        <taxon>Sphingobacteriaceae</taxon>
        <taxon>Mucilaginibacter</taxon>
    </lineage>
</organism>
<dbReference type="Pfam" id="PF13439">
    <property type="entry name" value="Glyco_transf_4"/>
    <property type="match status" value="1"/>
</dbReference>
<evidence type="ECO:0000259" key="1">
    <source>
        <dbReference type="Pfam" id="PF00534"/>
    </source>
</evidence>
<sequence length="441" mass="49800">MKILFILPEYYPHSGGGISTYYQHYLQALKPHCETIKVIVGSGYVQGRDKFEHNGIEVAYLDPELYQQHLLKFTRFNVLPEYRNNLAAAWAMWEQAKEGDDFDVIECTDFGLGFVPWVMHHQKPVITRLHGSAGQIALHENTHEAALADNINLHTEATLLPLCDILLTHSQANREFWQSVFPSGDISFIPPVYTAPQISEPLPLEQRENWGLVAARMQKWKGPEVLCKAMRLVKTGFDIKWMGRDTPFNKGQSTNAYLSLNYGDVWGKRIFNQNAVPNGEMLNYQRQARFGIVPSLWDMFNFSCLEFMAVGTPLICADGAGASELIEHGINGFKYDANDPTALAACIDKVISLNEPDYKQMAYAAMQTIAGQLSSASRMPDYLQLYQRAIKAFEVMPSNDVFAKLYGPGEANDPLGDLLDKQPLKLILSYLKARILQKKRK</sequence>
<dbReference type="InterPro" id="IPR028098">
    <property type="entry name" value="Glyco_trans_4-like_N"/>
</dbReference>
<feature type="domain" description="Glycosyltransferase subfamily 4-like N-terminal" evidence="2">
    <location>
        <begin position="16"/>
        <end position="191"/>
    </location>
</feature>
<dbReference type="InterPro" id="IPR001296">
    <property type="entry name" value="Glyco_trans_1"/>
</dbReference>
<dbReference type="GO" id="GO:0016757">
    <property type="term" value="F:glycosyltransferase activity"/>
    <property type="evidence" value="ECO:0007669"/>
    <property type="project" value="UniProtKB-KW"/>
</dbReference>
<accession>A0ABW2YTU4</accession>
<dbReference type="Proteomes" id="UP001596958">
    <property type="component" value="Unassembled WGS sequence"/>
</dbReference>
<keyword evidence="4" id="KW-1185">Reference proteome</keyword>
<proteinExistence type="predicted"/>
<gene>
    <name evidence="3" type="ORF">ACFQZS_03995</name>
</gene>
<dbReference type="SUPFAM" id="SSF53756">
    <property type="entry name" value="UDP-Glycosyltransferase/glycogen phosphorylase"/>
    <property type="match status" value="1"/>
</dbReference>
<evidence type="ECO:0000313" key="4">
    <source>
        <dbReference type="Proteomes" id="UP001596958"/>
    </source>
</evidence>
<reference evidence="4" key="1">
    <citation type="journal article" date="2019" name="Int. J. Syst. Evol. Microbiol.">
        <title>The Global Catalogue of Microorganisms (GCM) 10K type strain sequencing project: providing services to taxonomists for standard genome sequencing and annotation.</title>
        <authorList>
            <consortium name="The Broad Institute Genomics Platform"/>
            <consortium name="The Broad Institute Genome Sequencing Center for Infectious Disease"/>
            <person name="Wu L."/>
            <person name="Ma J."/>
        </authorList>
    </citation>
    <scope>NUCLEOTIDE SEQUENCE [LARGE SCALE GENOMIC DNA]</scope>
    <source>
        <strain evidence="4">CCUG 63418</strain>
    </source>
</reference>
<feature type="domain" description="Glycosyl transferase family 1" evidence="1">
    <location>
        <begin position="199"/>
        <end position="365"/>
    </location>
</feature>
<dbReference type="PANTHER" id="PTHR12526">
    <property type="entry name" value="GLYCOSYLTRANSFERASE"/>
    <property type="match status" value="1"/>
</dbReference>
<keyword evidence="3" id="KW-0808">Transferase</keyword>
<dbReference type="Pfam" id="PF00534">
    <property type="entry name" value="Glycos_transf_1"/>
    <property type="match status" value="1"/>
</dbReference>
<dbReference type="EMBL" id="JBHTHU010000001">
    <property type="protein sequence ID" value="MFD0749290.1"/>
    <property type="molecule type" value="Genomic_DNA"/>
</dbReference>
<comment type="caution">
    <text evidence="3">The sequence shown here is derived from an EMBL/GenBank/DDBJ whole genome shotgun (WGS) entry which is preliminary data.</text>
</comment>
<dbReference type="EC" id="2.4.-.-" evidence="3"/>
<dbReference type="Gene3D" id="3.40.50.2000">
    <property type="entry name" value="Glycogen Phosphorylase B"/>
    <property type="match status" value="2"/>
</dbReference>
<name>A0ABW2YTU4_9SPHI</name>